<evidence type="ECO:0000256" key="3">
    <source>
        <dbReference type="SAM" id="SignalP"/>
    </source>
</evidence>
<dbReference type="Proteomes" id="UP000268007">
    <property type="component" value="Unassembled WGS sequence"/>
</dbReference>
<dbReference type="AlphaFoldDB" id="A0A495J0K9"/>
<dbReference type="InterPro" id="IPR031025">
    <property type="entry name" value="LruC_dom"/>
</dbReference>
<evidence type="ECO:0000256" key="1">
    <source>
        <dbReference type="ARBA" id="ARBA00005445"/>
    </source>
</evidence>
<organism evidence="5 6">
    <name type="scientific">Mucilaginibacter gracilis</name>
    <dbReference type="NCBI Taxonomy" id="423350"/>
    <lineage>
        <taxon>Bacteria</taxon>
        <taxon>Pseudomonadati</taxon>
        <taxon>Bacteroidota</taxon>
        <taxon>Sphingobacteriia</taxon>
        <taxon>Sphingobacteriales</taxon>
        <taxon>Sphingobacteriaceae</taxon>
        <taxon>Mucilaginibacter</taxon>
    </lineage>
</organism>
<feature type="chain" id="PRO_5019831826" evidence="3">
    <location>
        <begin position="23"/>
        <end position="511"/>
    </location>
</feature>
<feature type="signal peptide" evidence="3">
    <location>
        <begin position="1"/>
        <end position="22"/>
    </location>
</feature>
<dbReference type="NCBIfam" id="TIGR04456">
    <property type="entry name" value="LruC_dom"/>
    <property type="match status" value="1"/>
</dbReference>
<dbReference type="Pfam" id="PF11999">
    <property type="entry name" value="Ice_binding"/>
    <property type="match status" value="1"/>
</dbReference>
<sequence>MKTKSLFIAVLFCAVNFSTAMAQTAPSFAAAQSFAVLGSSTITNTGGTIVTGNMGVSAGTAITGFLPGTLSGLKYSGAPSIAGPAQASATDVYLNLKAQTSLTTTNLTGKVLGETAGAITLSPGIYTFSSSAQLNATLTLDDSSNPNAVFIFQIGSTLTTASYAKVVMKSGGKGKNVFWQIGSSATIGTYTNFTGNILALASITMTTGATTTGKLFALTAAVTMDSNIVEGGDLTGAPQIVDADGDGVADNLDDYPNDATKAFNNYSTKGAGATVAFEDQWPAKGDFDMNDVVVLQKYNVITNAKNVVVQVIGYYTLLATGGNYGNGFSVQFPIPTASVSGLTGGTLEAGQDKAVVVLFTNMRSETSAWNTVPGATQGASKTYNITFNVANGPTLSAFGTDYNPFIVNMVGTSRREVHLAGKTPTILADQTVFGTLDDNTNIAAGRYYVTKTGLPYAISVPTTFNYPIEGTDISKAFTHFAEWATSGGVNYIDWYSNTAADYRNPSLIYSK</sequence>
<keyword evidence="6" id="KW-1185">Reference proteome</keyword>
<dbReference type="OrthoDB" id="1204817at2"/>
<name>A0A495J0K9_9SPHI</name>
<dbReference type="EMBL" id="RBKU01000001">
    <property type="protein sequence ID" value="RKR81629.1"/>
    <property type="molecule type" value="Genomic_DNA"/>
</dbReference>
<evidence type="ECO:0000313" key="6">
    <source>
        <dbReference type="Proteomes" id="UP000268007"/>
    </source>
</evidence>
<feature type="domain" description="DUF4842" evidence="4">
    <location>
        <begin position="306"/>
        <end position="495"/>
    </location>
</feature>
<accession>A0A495J0K9</accession>
<keyword evidence="2 3" id="KW-0732">Signal</keyword>
<dbReference type="InterPro" id="IPR021884">
    <property type="entry name" value="Ice-bd_prot"/>
</dbReference>
<reference evidence="5 6" key="1">
    <citation type="submission" date="2018-10" db="EMBL/GenBank/DDBJ databases">
        <title>Genomic Encyclopedia of Archaeal and Bacterial Type Strains, Phase II (KMG-II): from individual species to whole genera.</title>
        <authorList>
            <person name="Goeker M."/>
        </authorList>
    </citation>
    <scope>NUCLEOTIDE SEQUENCE [LARGE SCALE GENOMIC DNA]</scope>
    <source>
        <strain evidence="5 6">DSM 18602</strain>
    </source>
</reference>
<comment type="similarity">
    <text evidence="1">Belongs to the ice-binding protein family.</text>
</comment>
<dbReference type="InterPro" id="IPR032295">
    <property type="entry name" value="DUF4842"/>
</dbReference>
<proteinExistence type="inferred from homology"/>
<dbReference type="Pfam" id="PF16130">
    <property type="entry name" value="DUF4842"/>
    <property type="match status" value="1"/>
</dbReference>
<gene>
    <name evidence="5" type="ORF">BDD43_1779</name>
</gene>
<evidence type="ECO:0000313" key="5">
    <source>
        <dbReference type="EMBL" id="RKR81629.1"/>
    </source>
</evidence>
<protein>
    <submittedName>
        <fullName evidence="5">LruC domain-containing protein</fullName>
    </submittedName>
</protein>
<comment type="caution">
    <text evidence="5">The sequence shown here is derived from an EMBL/GenBank/DDBJ whole genome shotgun (WGS) entry which is preliminary data.</text>
</comment>
<dbReference type="RefSeq" id="WP_121197314.1">
    <property type="nucleotide sequence ID" value="NZ_RBKU01000001.1"/>
</dbReference>
<evidence type="ECO:0000259" key="4">
    <source>
        <dbReference type="Pfam" id="PF16130"/>
    </source>
</evidence>
<evidence type="ECO:0000256" key="2">
    <source>
        <dbReference type="ARBA" id="ARBA00022729"/>
    </source>
</evidence>